<dbReference type="SUPFAM" id="SSF51735">
    <property type="entry name" value="NAD(P)-binding Rossmann-fold domains"/>
    <property type="match status" value="1"/>
</dbReference>
<evidence type="ECO:0000256" key="13">
    <source>
        <dbReference type="ARBA" id="ARBA00023268"/>
    </source>
</evidence>
<dbReference type="RefSeq" id="WP_184335973.1">
    <property type="nucleotide sequence ID" value="NZ_JACHHZ010000009.1"/>
</dbReference>
<dbReference type="EC" id="1.1.1.35" evidence="18"/>
<dbReference type="Proteomes" id="UP000588068">
    <property type="component" value="Unassembled WGS sequence"/>
</dbReference>
<evidence type="ECO:0000256" key="1">
    <source>
        <dbReference type="ARBA" id="ARBA00004275"/>
    </source>
</evidence>
<dbReference type="GO" id="GO:0016853">
    <property type="term" value="F:isomerase activity"/>
    <property type="evidence" value="ECO:0007669"/>
    <property type="project" value="UniProtKB-KW"/>
</dbReference>
<keyword evidence="12" id="KW-0456">Lyase</keyword>
<dbReference type="GO" id="GO:0004300">
    <property type="term" value="F:enoyl-CoA hydratase activity"/>
    <property type="evidence" value="ECO:0007669"/>
    <property type="project" value="UniProtKB-ARBA"/>
</dbReference>
<keyword evidence="19" id="KW-1185">Reference proteome</keyword>
<dbReference type="AlphaFoldDB" id="A0A841HVA1"/>
<keyword evidence="8" id="KW-0520">NAD</keyword>
<evidence type="ECO:0000256" key="6">
    <source>
        <dbReference type="ARBA" id="ARBA00022963"/>
    </source>
</evidence>
<dbReference type="Pfam" id="PF00725">
    <property type="entry name" value="3HCDH"/>
    <property type="match status" value="2"/>
</dbReference>
<dbReference type="Gene3D" id="3.40.50.720">
    <property type="entry name" value="NAD(P)-binding Rossmann-like Domain"/>
    <property type="match status" value="1"/>
</dbReference>
<dbReference type="EMBL" id="JACHHZ010000009">
    <property type="protein sequence ID" value="MBB6096584.1"/>
    <property type="molecule type" value="Genomic_DNA"/>
</dbReference>
<comment type="subcellular location">
    <subcellularLocation>
        <location evidence="1">Peroxisome</location>
    </subcellularLocation>
</comment>
<dbReference type="GO" id="GO:0006635">
    <property type="term" value="P:fatty acid beta-oxidation"/>
    <property type="evidence" value="ECO:0007669"/>
    <property type="project" value="UniProtKB-UniPathway"/>
</dbReference>
<comment type="similarity">
    <text evidence="15">Belongs to the enoyl-CoA hydratase/isomerase family.</text>
</comment>
<evidence type="ECO:0000256" key="11">
    <source>
        <dbReference type="ARBA" id="ARBA00023235"/>
    </source>
</evidence>
<proteinExistence type="inferred from homology"/>
<comment type="subunit">
    <text evidence="4">Monomer.</text>
</comment>
<evidence type="ECO:0000256" key="10">
    <source>
        <dbReference type="ARBA" id="ARBA00023140"/>
    </source>
</evidence>
<keyword evidence="11" id="KW-0413">Isomerase</keyword>
<keyword evidence="10" id="KW-0576">Peroxisome</keyword>
<dbReference type="InterPro" id="IPR029045">
    <property type="entry name" value="ClpP/crotonase-like_dom_sf"/>
</dbReference>
<dbReference type="Gene3D" id="1.10.1040.50">
    <property type="match status" value="1"/>
</dbReference>
<evidence type="ECO:0000256" key="14">
    <source>
        <dbReference type="ARBA" id="ARBA00049556"/>
    </source>
</evidence>
<dbReference type="UniPathway" id="UPA00659"/>
<dbReference type="InterPro" id="IPR006176">
    <property type="entry name" value="3-OHacyl-CoA_DH_NAD-bd"/>
</dbReference>
<dbReference type="InterPro" id="IPR018376">
    <property type="entry name" value="Enoyl-CoA_hyd/isom_CS"/>
</dbReference>
<keyword evidence="6" id="KW-0442">Lipid degradation</keyword>
<dbReference type="GO" id="GO:0003857">
    <property type="term" value="F:(3S)-3-hydroxyacyl-CoA dehydrogenase (NAD+) activity"/>
    <property type="evidence" value="ECO:0007669"/>
    <property type="project" value="UniProtKB-EC"/>
</dbReference>
<dbReference type="Gene3D" id="3.90.226.10">
    <property type="entry name" value="2-enoyl-CoA Hydratase, Chain A, domain 1"/>
    <property type="match status" value="1"/>
</dbReference>
<evidence type="ECO:0000259" key="17">
    <source>
        <dbReference type="Pfam" id="PF02737"/>
    </source>
</evidence>
<dbReference type="SUPFAM" id="SSF52096">
    <property type="entry name" value="ClpP/crotonase"/>
    <property type="match status" value="1"/>
</dbReference>
<evidence type="ECO:0000256" key="15">
    <source>
        <dbReference type="RuleBase" id="RU003707"/>
    </source>
</evidence>
<evidence type="ECO:0000256" key="2">
    <source>
        <dbReference type="ARBA" id="ARBA00005005"/>
    </source>
</evidence>
<evidence type="ECO:0000256" key="7">
    <source>
        <dbReference type="ARBA" id="ARBA00023002"/>
    </source>
</evidence>
<dbReference type="FunFam" id="3.40.50.720:FF:000009">
    <property type="entry name" value="Fatty oxidation complex, alpha subunit"/>
    <property type="match status" value="1"/>
</dbReference>
<keyword evidence="13" id="KW-0511">Multifunctional enzyme</keyword>
<dbReference type="InterPro" id="IPR001753">
    <property type="entry name" value="Enoyl-CoA_hydra/iso"/>
</dbReference>
<dbReference type="InterPro" id="IPR006108">
    <property type="entry name" value="3HC_DH_C"/>
</dbReference>
<dbReference type="SUPFAM" id="SSF48179">
    <property type="entry name" value="6-phosphogluconate dehydrogenase C-terminal domain-like"/>
    <property type="match status" value="2"/>
</dbReference>
<gene>
    <name evidence="18" type="ORF">HNQ60_005507</name>
</gene>
<evidence type="ECO:0000313" key="18">
    <source>
        <dbReference type="EMBL" id="MBB6096584.1"/>
    </source>
</evidence>
<evidence type="ECO:0000256" key="5">
    <source>
        <dbReference type="ARBA" id="ARBA00022832"/>
    </source>
</evidence>
<evidence type="ECO:0000256" key="4">
    <source>
        <dbReference type="ARBA" id="ARBA00011245"/>
    </source>
</evidence>
<evidence type="ECO:0000256" key="12">
    <source>
        <dbReference type="ARBA" id="ARBA00023239"/>
    </source>
</evidence>
<protein>
    <submittedName>
        <fullName evidence="18">3-hydroxyacyl-CoA dehydrogenase</fullName>
        <ecNumber evidence="18">1.1.1.35</ecNumber>
    </submittedName>
</protein>
<dbReference type="PANTHER" id="PTHR23309:SF49">
    <property type="entry name" value="PEROXISOMAL BIFUNCTIONAL ENZYME"/>
    <property type="match status" value="1"/>
</dbReference>
<sequence>MGAINAVANLAVEGDIAILSINSPPVNALSQAVRAGITEGMKQAVDNAAVKAVVLICEGKTFIAGADITEFGKPPQGPSLFEVEDSIENSTKPVVAAIHGTALGGGLEVALCCHYRVAVPSAKCGLPEVHLGLLPGAGGTQRLPRIVGPEAALDMVTSGKHVPAKWAQSVGLVDEIVPEGELRASAIAFAKKVLAENRPLKKVRDLNDKVAAARAKPEIFSEFRKANARKFRGFLAPEYNIRCIEAAVNQPFDEGIKTERKLFMELMNGTQSAAQRYVFFAERQVWKIPDVPEDTPTLPVKKVGVIGAGTMGGGISMNFANVGIPVTIVETKQEALDRGFKTIRGNYERSTKSGKLTMADVDQRMSLLTPSLKLEDLADCDLVIEAIFENLDVKQEVFGKLDQIVKQGAILATNTSALDINQIATAVKRPEAVIGLHFFSPANVMRLLEVVRAKHTSKPVIATSMQLAKKIGKIAALVGVCPGFVGNRILYARSVQANAMLMEGAMPWDIDRVIYDFGLPMGPFAMSDLAGLDLGWIKEKSSSSTIREVLCEQDRRGQKTGKGFYDYDENRNPKPSPVTEQIIRDFATKSGNQQRKISDEEILERCVFAQINEGAKILEEGIAIRPSDIDIVWINGYGWPVYRGGPMFYADTVGLKTVVAKLKEYGPKMGKDFTISPLLEKMAAEGKRFQDMK</sequence>
<feature type="domain" description="3-hydroxyacyl-CoA dehydrogenase C-terminal" evidence="16">
    <location>
        <begin position="483"/>
        <end position="567"/>
    </location>
</feature>
<comment type="catalytic activity">
    <reaction evidence="14">
        <text>a (3S)-3-hydroxyacyl-CoA + NAD(+) = a 3-oxoacyl-CoA + NADH + H(+)</text>
        <dbReference type="Rhea" id="RHEA:22432"/>
        <dbReference type="ChEBI" id="CHEBI:15378"/>
        <dbReference type="ChEBI" id="CHEBI:57318"/>
        <dbReference type="ChEBI" id="CHEBI:57540"/>
        <dbReference type="ChEBI" id="CHEBI:57945"/>
        <dbReference type="ChEBI" id="CHEBI:90726"/>
        <dbReference type="EC" id="1.1.1.35"/>
    </reaction>
</comment>
<comment type="pathway">
    <text evidence="2">Lipid metabolism; fatty acid beta-oxidation.</text>
</comment>
<evidence type="ECO:0000256" key="8">
    <source>
        <dbReference type="ARBA" id="ARBA00023027"/>
    </source>
</evidence>
<organism evidence="18 19">
    <name type="scientific">Povalibacter uvarum</name>
    <dbReference type="NCBI Taxonomy" id="732238"/>
    <lineage>
        <taxon>Bacteria</taxon>
        <taxon>Pseudomonadati</taxon>
        <taxon>Pseudomonadota</taxon>
        <taxon>Gammaproteobacteria</taxon>
        <taxon>Steroidobacterales</taxon>
        <taxon>Steroidobacteraceae</taxon>
        <taxon>Povalibacter</taxon>
    </lineage>
</organism>
<accession>A0A841HVA1</accession>
<dbReference type="CDD" id="cd06558">
    <property type="entry name" value="crotonase-like"/>
    <property type="match status" value="1"/>
</dbReference>
<dbReference type="PROSITE" id="PS00166">
    <property type="entry name" value="ENOYL_COA_HYDRATASE"/>
    <property type="match status" value="1"/>
</dbReference>
<dbReference type="GO" id="GO:0070403">
    <property type="term" value="F:NAD+ binding"/>
    <property type="evidence" value="ECO:0007669"/>
    <property type="project" value="InterPro"/>
</dbReference>
<dbReference type="InterPro" id="IPR036291">
    <property type="entry name" value="NAD(P)-bd_dom_sf"/>
</dbReference>
<feature type="domain" description="3-hydroxyacyl-CoA dehydrogenase NAD binding" evidence="17">
    <location>
        <begin position="302"/>
        <end position="478"/>
    </location>
</feature>
<evidence type="ECO:0000256" key="3">
    <source>
        <dbReference type="ARBA" id="ARBA00008750"/>
    </source>
</evidence>
<name>A0A841HVA1_9GAMM</name>
<keyword evidence="5" id="KW-0276">Fatty acid metabolism</keyword>
<evidence type="ECO:0000259" key="16">
    <source>
        <dbReference type="Pfam" id="PF00725"/>
    </source>
</evidence>
<keyword evidence="7 18" id="KW-0560">Oxidoreductase</keyword>
<dbReference type="InterPro" id="IPR008927">
    <property type="entry name" value="6-PGluconate_DH-like_C_sf"/>
</dbReference>
<feature type="domain" description="3-hydroxyacyl-CoA dehydrogenase C-terminal" evidence="16">
    <location>
        <begin position="602"/>
        <end position="687"/>
    </location>
</feature>
<comment type="similarity">
    <text evidence="3">In the N-terminal section; belongs to the enoyl-CoA hydratase/isomerase family.</text>
</comment>
<reference evidence="18 19" key="1">
    <citation type="submission" date="2020-08" db="EMBL/GenBank/DDBJ databases">
        <title>Genomic Encyclopedia of Type Strains, Phase IV (KMG-IV): sequencing the most valuable type-strain genomes for metagenomic binning, comparative biology and taxonomic classification.</title>
        <authorList>
            <person name="Goeker M."/>
        </authorList>
    </citation>
    <scope>NUCLEOTIDE SEQUENCE [LARGE SCALE GENOMIC DNA]</scope>
    <source>
        <strain evidence="18 19">DSM 26723</strain>
    </source>
</reference>
<dbReference type="FunFam" id="1.10.1040.50:FF:000006">
    <property type="entry name" value="Peroxisomal bifunctional enzyme"/>
    <property type="match status" value="1"/>
</dbReference>
<dbReference type="Pfam" id="PF02737">
    <property type="entry name" value="3HCDH_N"/>
    <property type="match status" value="1"/>
</dbReference>
<dbReference type="PANTHER" id="PTHR23309">
    <property type="entry name" value="3-HYDROXYACYL-COA DEHYROGENASE"/>
    <property type="match status" value="1"/>
</dbReference>
<dbReference type="Pfam" id="PF00378">
    <property type="entry name" value="ECH_1"/>
    <property type="match status" value="1"/>
</dbReference>
<keyword evidence="9" id="KW-0443">Lipid metabolism</keyword>
<evidence type="ECO:0000313" key="19">
    <source>
        <dbReference type="Proteomes" id="UP000588068"/>
    </source>
</evidence>
<evidence type="ECO:0000256" key="9">
    <source>
        <dbReference type="ARBA" id="ARBA00023098"/>
    </source>
</evidence>
<comment type="caution">
    <text evidence="18">The sequence shown here is derived from an EMBL/GenBank/DDBJ whole genome shotgun (WGS) entry which is preliminary data.</text>
</comment>